<dbReference type="Proteomes" id="UP000189627">
    <property type="component" value="Chromosome 1"/>
</dbReference>
<comment type="subcellular location">
    <subcellularLocation>
        <location evidence="1">Cell membrane</location>
        <topology evidence="1">Multi-pass membrane protein</topology>
    </subcellularLocation>
</comment>
<reference evidence="9" key="1">
    <citation type="submission" date="2017-02" db="EMBL/GenBank/DDBJ databases">
        <title>Complete genome sequence of Cupriavidus necator strain NH9, a 3-chlorobenzoate degrader.</title>
        <authorList>
            <person name="Moriuchi R."/>
            <person name="Dohra H."/>
            <person name="Ogawa N."/>
        </authorList>
    </citation>
    <scope>NUCLEOTIDE SEQUENCE [LARGE SCALE GENOMIC DNA]</scope>
    <source>
        <strain evidence="9">NH9</strain>
    </source>
</reference>
<keyword evidence="4 6" id="KW-1133">Transmembrane helix</keyword>
<dbReference type="InterPro" id="IPR050445">
    <property type="entry name" value="Bact_polysacc_biosynth/exp"/>
</dbReference>
<dbReference type="AlphaFoldDB" id="A0A1U9URI1"/>
<dbReference type="EMBL" id="CP017757">
    <property type="protein sequence ID" value="AQV95288.1"/>
    <property type="molecule type" value="Genomic_DNA"/>
</dbReference>
<name>A0A1U9URI1_CUPNE</name>
<evidence type="ECO:0000256" key="4">
    <source>
        <dbReference type="ARBA" id="ARBA00022989"/>
    </source>
</evidence>
<dbReference type="RefSeq" id="WP_078197577.1">
    <property type="nucleotide sequence ID" value="NZ_CP017757.2"/>
</dbReference>
<evidence type="ECO:0000256" key="6">
    <source>
        <dbReference type="SAM" id="Phobius"/>
    </source>
</evidence>
<dbReference type="GO" id="GO:0004713">
    <property type="term" value="F:protein tyrosine kinase activity"/>
    <property type="evidence" value="ECO:0007669"/>
    <property type="project" value="TreeGrafter"/>
</dbReference>
<evidence type="ECO:0000256" key="2">
    <source>
        <dbReference type="ARBA" id="ARBA00022475"/>
    </source>
</evidence>
<evidence type="ECO:0000313" key="9">
    <source>
        <dbReference type="Proteomes" id="UP000189627"/>
    </source>
</evidence>
<evidence type="ECO:0000256" key="1">
    <source>
        <dbReference type="ARBA" id="ARBA00004651"/>
    </source>
</evidence>
<dbReference type="PANTHER" id="PTHR32309:SF13">
    <property type="entry name" value="FERRIC ENTEROBACTIN TRANSPORT PROTEIN FEPE"/>
    <property type="match status" value="1"/>
</dbReference>
<sequence length="294" mass="32454">MKRLNIPKSEHNKGAQVVSFEDGVNFLRRHVGKIIGAGLVGAGIGLGLTFVIPKQWEATAIIQVGQVANDTANPTQIETTARTMERLKLNQFEDRILTGLGLPLEVGESRSTDLFRNSSQILLLRNSDLIQISARGHSPEEARRFTQAYCNELISVHAALAKPTLDKLGADLAEVQASLITEENRRKQLASLLDARGRAGIAGKFSENVLLNDIANDNDKQLRQLRLHKNSVEEKLSPERTFNTRILGAVDVTRRAIYPKKAIFTIAGLMVGLFFALMLGLWIDRRGGLQEEIA</sequence>
<keyword evidence="5 6" id="KW-0472">Membrane</keyword>
<organism evidence="8 9">
    <name type="scientific">Cupriavidus necator</name>
    <name type="common">Alcaligenes eutrophus</name>
    <name type="synonym">Ralstonia eutropha</name>
    <dbReference type="NCBI Taxonomy" id="106590"/>
    <lineage>
        <taxon>Bacteria</taxon>
        <taxon>Pseudomonadati</taxon>
        <taxon>Pseudomonadota</taxon>
        <taxon>Betaproteobacteria</taxon>
        <taxon>Burkholderiales</taxon>
        <taxon>Burkholderiaceae</taxon>
        <taxon>Cupriavidus</taxon>
    </lineage>
</organism>
<dbReference type="PANTHER" id="PTHR32309">
    <property type="entry name" value="TYROSINE-PROTEIN KINASE"/>
    <property type="match status" value="1"/>
</dbReference>
<proteinExistence type="predicted"/>
<dbReference type="Pfam" id="PF02706">
    <property type="entry name" value="Wzz"/>
    <property type="match status" value="1"/>
</dbReference>
<gene>
    <name evidence="8" type="ORF">BJN34_15525</name>
</gene>
<evidence type="ECO:0000256" key="3">
    <source>
        <dbReference type="ARBA" id="ARBA00022692"/>
    </source>
</evidence>
<feature type="transmembrane region" description="Helical" evidence="6">
    <location>
        <begin position="34"/>
        <end position="52"/>
    </location>
</feature>
<evidence type="ECO:0000259" key="7">
    <source>
        <dbReference type="Pfam" id="PF02706"/>
    </source>
</evidence>
<keyword evidence="2" id="KW-1003">Cell membrane</keyword>
<evidence type="ECO:0000256" key="5">
    <source>
        <dbReference type="ARBA" id="ARBA00023136"/>
    </source>
</evidence>
<protein>
    <recommendedName>
        <fullName evidence="7">Polysaccharide chain length determinant N-terminal domain-containing protein</fullName>
    </recommendedName>
</protein>
<dbReference type="OrthoDB" id="8781768at2"/>
<dbReference type="KEGG" id="cuh:BJN34_15525"/>
<feature type="transmembrane region" description="Helical" evidence="6">
    <location>
        <begin position="262"/>
        <end position="283"/>
    </location>
</feature>
<dbReference type="InterPro" id="IPR003856">
    <property type="entry name" value="LPS_length_determ_N"/>
</dbReference>
<accession>A0A1U9URI1</accession>
<evidence type="ECO:0000313" key="8">
    <source>
        <dbReference type="EMBL" id="AQV95288.1"/>
    </source>
</evidence>
<feature type="domain" description="Polysaccharide chain length determinant N-terminal" evidence="7">
    <location>
        <begin position="25"/>
        <end position="76"/>
    </location>
</feature>
<keyword evidence="3 6" id="KW-0812">Transmembrane</keyword>
<dbReference type="GO" id="GO:0005886">
    <property type="term" value="C:plasma membrane"/>
    <property type="evidence" value="ECO:0007669"/>
    <property type="project" value="UniProtKB-SubCell"/>
</dbReference>